<organism evidence="1 2">
    <name type="scientific">Ixodes persulcatus</name>
    <name type="common">Taiga tick</name>
    <dbReference type="NCBI Taxonomy" id="34615"/>
    <lineage>
        <taxon>Eukaryota</taxon>
        <taxon>Metazoa</taxon>
        <taxon>Ecdysozoa</taxon>
        <taxon>Arthropoda</taxon>
        <taxon>Chelicerata</taxon>
        <taxon>Arachnida</taxon>
        <taxon>Acari</taxon>
        <taxon>Parasitiformes</taxon>
        <taxon>Ixodida</taxon>
        <taxon>Ixodoidea</taxon>
        <taxon>Ixodidae</taxon>
        <taxon>Ixodinae</taxon>
        <taxon>Ixodes</taxon>
    </lineage>
</organism>
<protein>
    <submittedName>
        <fullName evidence="1">Uncharacterized protein</fullName>
    </submittedName>
</protein>
<feature type="non-terminal residue" evidence="1">
    <location>
        <position position="1"/>
    </location>
</feature>
<accession>A0AC60Q3W6</accession>
<gene>
    <name evidence="1" type="ORF">HPB47_024602</name>
</gene>
<dbReference type="Proteomes" id="UP000805193">
    <property type="component" value="Unassembled WGS sequence"/>
</dbReference>
<reference evidence="1 2" key="1">
    <citation type="journal article" date="2020" name="Cell">
        <title>Large-Scale Comparative Analyses of Tick Genomes Elucidate Their Genetic Diversity and Vector Capacities.</title>
        <authorList>
            <consortium name="Tick Genome and Microbiome Consortium (TIGMIC)"/>
            <person name="Jia N."/>
            <person name="Wang J."/>
            <person name="Shi W."/>
            <person name="Du L."/>
            <person name="Sun Y."/>
            <person name="Zhan W."/>
            <person name="Jiang J.F."/>
            <person name="Wang Q."/>
            <person name="Zhang B."/>
            <person name="Ji P."/>
            <person name="Bell-Sakyi L."/>
            <person name="Cui X.M."/>
            <person name="Yuan T.T."/>
            <person name="Jiang B.G."/>
            <person name="Yang W.F."/>
            <person name="Lam T.T."/>
            <person name="Chang Q.C."/>
            <person name="Ding S.J."/>
            <person name="Wang X.J."/>
            <person name="Zhu J.G."/>
            <person name="Ruan X.D."/>
            <person name="Zhao L."/>
            <person name="Wei J.T."/>
            <person name="Ye R.Z."/>
            <person name="Que T.C."/>
            <person name="Du C.H."/>
            <person name="Zhou Y.H."/>
            <person name="Cheng J.X."/>
            <person name="Dai P.F."/>
            <person name="Guo W.B."/>
            <person name="Han X.H."/>
            <person name="Huang E.J."/>
            <person name="Li L.F."/>
            <person name="Wei W."/>
            <person name="Gao Y.C."/>
            <person name="Liu J.Z."/>
            <person name="Shao H.Z."/>
            <person name="Wang X."/>
            <person name="Wang C.C."/>
            <person name="Yang T.C."/>
            <person name="Huo Q.B."/>
            <person name="Li W."/>
            <person name="Chen H.Y."/>
            <person name="Chen S.E."/>
            <person name="Zhou L.G."/>
            <person name="Ni X.B."/>
            <person name="Tian J.H."/>
            <person name="Sheng Y."/>
            <person name="Liu T."/>
            <person name="Pan Y.S."/>
            <person name="Xia L.Y."/>
            <person name="Li J."/>
            <person name="Zhao F."/>
            <person name="Cao W.C."/>
        </authorList>
    </citation>
    <scope>NUCLEOTIDE SEQUENCE [LARGE SCALE GENOMIC DNA]</scope>
    <source>
        <strain evidence="1">Iper-2018</strain>
    </source>
</reference>
<keyword evidence="2" id="KW-1185">Reference proteome</keyword>
<name>A0AC60Q3W6_IXOPE</name>
<proteinExistence type="predicted"/>
<comment type="caution">
    <text evidence="1">The sequence shown here is derived from an EMBL/GenBank/DDBJ whole genome shotgun (WGS) entry which is preliminary data.</text>
</comment>
<sequence length="187" mass="20649">AVLHIIEEMGEMGGSSMGGVLVDKWNFPAPFYMVAVALALSLPALAIMNPKRLASEGTEETGPQQVEPRTDWSYYRLLRHPLFLLNLTSIVIESLIPDFNMSTLEPYLTQIQGKDGSGLGLMEPDKVPVGKEVRGRRECKEEIGCGQKMGSTIEPSIGDVVRLISCNWAGLCFVRRMPCFQLHKALV</sequence>
<dbReference type="EMBL" id="JABSTQ010009525">
    <property type="protein sequence ID" value="KAG0428420.1"/>
    <property type="molecule type" value="Genomic_DNA"/>
</dbReference>
<evidence type="ECO:0000313" key="2">
    <source>
        <dbReference type="Proteomes" id="UP000805193"/>
    </source>
</evidence>
<evidence type="ECO:0000313" key="1">
    <source>
        <dbReference type="EMBL" id="KAG0428420.1"/>
    </source>
</evidence>